<accession>S2K8U4</accession>
<dbReference type="VEuPathDB" id="FungiDB:HMPREF1544_04469"/>
<dbReference type="EMBL" id="KE123946">
    <property type="protein sequence ID" value="EPB88710.1"/>
    <property type="molecule type" value="Genomic_DNA"/>
</dbReference>
<dbReference type="InParanoid" id="S2K8U4"/>
<dbReference type="OrthoDB" id="2223308at2759"/>
<sequence>MQQNMLTLWSQWLNSNALVSELEAVTCHWEQRKLAVLGTRMLPPGQFNTYKKFTAHRSSLSGGYAVAARLLQVASSAKCPATLNHMKLITMTQVIEKYSNDNSDLSVHTDQEFATYYESNQESQGSAKEKEEPVYAHETLSK</sequence>
<proteinExistence type="predicted"/>
<feature type="compositionally biased region" description="Basic and acidic residues" evidence="1">
    <location>
        <begin position="127"/>
        <end position="142"/>
    </location>
</feature>
<dbReference type="Proteomes" id="UP000014254">
    <property type="component" value="Unassembled WGS sequence"/>
</dbReference>
<evidence type="ECO:0000313" key="3">
    <source>
        <dbReference type="Proteomes" id="UP000014254"/>
    </source>
</evidence>
<dbReference type="AlphaFoldDB" id="S2K8U4"/>
<protein>
    <submittedName>
        <fullName evidence="2">Uncharacterized protein</fullName>
    </submittedName>
</protein>
<evidence type="ECO:0000313" key="2">
    <source>
        <dbReference type="EMBL" id="EPB88710.1"/>
    </source>
</evidence>
<name>S2K8U4_MUCC1</name>
<evidence type="ECO:0000256" key="1">
    <source>
        <dbReference type="SAM" id="MobiDB-lite"/>
    </source>
</evidence>
<keyword evidence="3" id="KW-1185">Reference proteome</keyword>
<feature type="region of interest" description="Disordered" evidence="1">
    <location>
        <begin position="116"/>
        <end position="142"/>
    </location>
</feature>
<gene>
    <name evidence="2" type="ORF">HMPREF1544_04469</name>
</gene>
<feature type="compositionally biased region" description="Polar residues" evidence="1">
    <location>
        <begin position="117"/>
        <end position="126"/>
    </location>
</feature>
<reference evidence="3" key="1">
    <citation type="submission" date="2013-05" db="EMBL/GenBank/DDBJ databases">
        <title>The Genome sequence of Mucor circinelloides f. circinelloides 1006PhL.</title>
        <authorList>
            <consortium name="The Broad Institute Genomics Platform"/>
            <person name="Cuomo C."/>
            <person name="Earl A."/>
            <person name="Findley K."/>
            <person name="Lee S.C."/>
            <person name="Walker B."/>
            <person name="Young S."/>
            <person name="Zeng Q."/>
            <person name="Gargeya S."/>
            <person name="Fitzgerald M."/>
            <person name="Haas B."/>
            <person name="Abouelleil A."/>
            <person name="Allen A.W."/>
            <person name="Alvarado L."/>
            <person name="Arachchi H.M."/>
            <person name="Berlin A.M."/>
            <person name="Chapman S.B."/>
            <person name="Gainer-Dewar J."/>
            <person name="Goldberg J."/>
            <person name="Griggs A."/>
            <person name="Gujja S."/>
            <person name="Hansen M."/>
            <person name="Howarth C."/>
            <person name="Imamovic A."/>
            <person name="Ireland A."/>
            <person name="Larimer J."/>
            <person name="McCowan C."/>
            <person name="Murphy C."/>
            <person name="Pearson M."/>
            <person name="Poon T.W."/>
            <person name="Priest M."/>
            <person name="Roberts A."/>
            <person name="Saif S."/>
            <person name="Shea T."/>
            <person name="Sisk P."/>
            <person name="Sykes S."/>
            <person name="Wortman J."/>
            <person name="Nusbaum C."/>
            <person name="Birren B."/>
        </authorList>
    </citation>
    <scope>NUCLEOTIDE SEQUENCE [LARGE SCALE GENOMIC DNA]</scope>
    <source>
        <strain evidence="3">1006PhL</strain>
    </source>
</reference>
<organism evidence="2 3">
    <name type="scientific">Mucor circinelloides f. circinelloides (strain 1006PhL)</name>
    <name type="common">Mucormycosis agent</name>
    <name type="synonym">Calyptromyces circinelloides</name>
    <dbReference type="NCBI Taxonomy" id="1220926"/>
    <lineage>
        <taxon>Eukaryota</taxon>
        <taxon>Fungi</taxon>
        <taxon>Fungi incertae sedis</taxon>
        <taxon>Mucoromycota</taxon>
        <taxon>Mucoromycotina</taxon>
        <taxon>Mucoromycetes</taxon>
        <taxon>Mucorales</taxon>
        <taxon>Mucorineae</taxon>
        <taxon>Mucoraceae</taxon>
        <taxon>Mucor</taxon>
    </lineage>
</organism>